<evidence type="ECO:0000313" key="2">
    <source>
        <dbReference type="Proteomes" id="UP000694892"/>
    </source>
</evidence>
<organism evidence="1 2">
    <name type="scientific">Xenopus laevis</name>
    <name type="common">African clawed frog</name>
    <dbReference type="NCBI Taxonomy" id="8355"/>
    <lineage>
        <taxon>Eukaryota</taxon>
        <taxon>Metazoa</taxon>
        <taxon>Chordata</taxon>
        <taxon>Craniata</taxon>
        <taxon>Vertebrata</taxon>
        <taxon>Euteleostomi</taxon>
        <taxon>Amphibia</taxon>
        <taxon>Batrachia</taxon>
        <taxon>Anura</taxon>
        <taxon>Pipoidea</taxon>
        <taxon>Pipidae</taxon>
        <taxon>Xenopodinae</taxon>
        <taxon>Xenopus</taxon>
        <taxon>Xenopus</taxon>
    </lineage>
</organism>
<proteinExistence type="predicted"/>
<gene>
    <name evidence="1" type="ORF">XELAEV_18024660mg</name>
</gene>
<dbReference type="AlphaFoldDB" id="A0A974CYH5"/>
<evidence type="ECO:0000313" key="1">
    <source>
        <dbReference type="EMBL" id="OCT82148.1"/>
    </source>
</evidence>
<reference evidence="2" key="1">
    <citation type="journal article" date="2016" name="Nature">
        <title>Genome evolution in the allotetraploid frog Xenopus laevis.</title>
        <authorList>
            <person name="Session A.M."/>
            <person name="Uno Y."/>
            <person name="Kwon T."/>
            <person name="Chapman J.A."/>
            <person name="Toyoda A."/>
            <person name="Takahashi S."/>
            <person name="Fukui A."/>
            <person name="Hikosaka A."/>
            <person name="Suzuki A."/>
            <person name="Kondo M."/>
            <person name="van Heeringen S.J."/>
            <person name="Quigley I."/>
            <person name="Heinz S."/>
            <person name="Ogino H."/>
            <person name="Ochi H."/>
            <person name="Hellsten U."/>
            <person name="Lyons J.B."/>
            <person name="Simakov O."/>
            <person name="Putnam N."/>
            <person name="Stites J."/>
            <person name="Kuroki Y."/>
            <person name="Tanaka T."/>
            <person name="Michiue T."/>
            <person name="Watanabe M."/>
            <person name="Bogdanovic O."/>
            <person name="Lister R."/>
            <person name="Georgiou G."/>
            <person name="Paranjpe S.S."/>
            <person name="van Kruijsbergen I."/>
            <person name="Shu S."/>
            <person name="Carlson J."/>
            <person name="Kinoshita T."/>
            <person name="Ohta Y."/>
            <person name="Mawaribuchi S."/>
            <person name="Jenkins J."/>
            <person name="Grimwood J."/>
            <person name="Schmutz J."/>
            <person name="Mitros T."/>
            <person name="Mozaffari S.V."/>
            <person name="Suzuki Y."/>
            <person name="Haramoto Y."/>
            <person name="Yamamoto T.S."/>
            <person name="Takagi C."/>
            <person name="Heald R."/>
            <person name="Miller K."/>
            <person name="Haudenschild C."/>
            <person name="Kitzman J."/>
            <person name="Nakayama T."/>
            <person name="Izutsu Y."/>
            <person name="Robert J."/>
            <person name="Fortriede J."/>
            <person name="Burns K."/>
            <person name="Lotay V."/>
            <person name="Karimi K."/>
            <person name="Yasuoka Y."/>
            <person name="Dichmann D.S."/>
            <person name="Flajnik M.F."/>
            <person name="Houston D.W."/>
            <person name="Shendure J."/>
            <person name="DuPasquier L."/>
            <person name="Vize P.D."/>
            <person name="Zorn A.M."/>
            <person name="Ito M."/>
            <person name="Marcotte E.M."/>
            <person name="Wallingford J.B."/>
            <person name="Ito Y."/>
            <person name="Asashima M."/>
            <person name="Ueno N."/>
            <person name="Matsuda Y."/>
            <person name="Veenstra G.J."/>
            <person name="Fujiyama A."/>
            <person name="Harland R.M."/>
            <person name="Taira M."/>
            <person name="Rokhsar D.S."/>
        </authorList>
    </citation>
    <scope>NUCLEOTIDE SEQUENCE [LARGE SCALE GENOMIC DNA]</scope>
    <source>
        <strain evidence="2">J</strain>
    </source>
</reference>
<sequence>MCRSHSTALLPIVARKPHSSSHAHWLTSLQQWGDCPSTRAPCFVGTGTKCLIPCLLLCCQLGYKSSAPPIPASPSCTPSPMLWPINLLLPQAGQQSMNTNWGDTSKGQCSTIA</sequence>
<dbReference type="EMBL" id="CM004473">
    <property type="protein sequence ID" value="OCT82148.1"/>
    <property type="molecule type" value="Genomic_DNA"/>
</dbReference>
<dbReference type="Proteomes" id="UP000694892">
    <property type="component" value="Chromosome 4S"/>
</dbReference>
<name>A0A974CYH5_XENLA</name>
<accession>A0A974CYH5</accession>
<protein>
    <submittedName>
        <fullName evidence="1">Uncharacterized protein</fullName>
    </submittedName>
</protein>